<evidence type="ECO:0000256" key="1">
    <source>
        <dbReference type="SAM" id="MobiDB-lite"/>
    </source>
</evidence>
<dbReference type="InterPro" id="IPR002591">
    <property type="entry name" value="Phosphodiest/P_Trfase"/>
</dbReference>
<keyword evidence="3" id="KW-1185">Reference proteome</keyword>
<protein>
    <submittedName>
        <fullName evidence="2">Uncharacterized protein</fullName>
    </submittedName>
</protein>
<dbReference type="InterPro" id="IPR017850">
    <property type="entry name" value="Alkaline_phosphatase_core_sf"/>
</dbReference>
<dbReference type="KEGG" id="pbor:BSF38_04467"/>
<dbReference type="STRING" id="1387353.BSF38_04467"/>
<dbReference type="EMBL" id="CP019082">
    <property type="protein sequence ID" value="APW62911.1"/>
    <property type="molecule type" value="Genomic_DNA"/>
</dbReference>
<reference evidence="3" key="1">
    <citation type="submission" date="2016-12" db="EMBL/GenBank/DDBJ databases">
        <title>Comparative genomics of four Isosphaeraceae planctomycetes: a common pool of plasmids and glycoside hydrolase genes.</title>
        <authorList>
            <person name="Ivanova A."/>
        </authorList>
    </citation>
    <scope>NUCLEOTIDE SEQUENCE [LARGE SCALE GENOMIC DNA]</scope>
    <source>
        <strain evidence="3">PX4</strain>
    </source>
</reference>
<dbReference type="Pfam" id="PF01663">
    <property type="entry name" value="Phosphodiest"/>
    <property type="match status" value="1"/>
</dbReference>
<dbReference type="PANTHER" id="PTHR10151:SF120">
    <property type="entry name" value="BIS(5'-ADENOSYL)-TRIPHOSPHATASE"/>
    <property type="match status" value="1"/>
</dbReference>
<gene>
    <name evidence="2" type="ORF">BSF38_04467</name>
</gene>
<proteinExistence type="predicted"/>
<feature type="region of interest" description="Disordered" evidence="1">
    <location>
        <begin position="511"/>
        <end position="542"/>
    </location>
</feature>
<evidence type="ECO:0000313" key="2">
    <source>
        <dbReference type="EMBL" id="APW62911.1"/>
    </source>
</evidence>
<organism evidence="2 3">
    <name type="scientific">Paludisphaera borealis</name>
    <dbReference type="NCBI Taxonomy" id="1387353"/>
    <lineage>
        <taxon>Bacteria</taxon>
        <taxon>Pseudomonadati</taxon>
        <taxon>Planctomycetota</taxon>
        <taxon>Planctomycetia</taxon>
        <taxon>Isosphaerales</taxon>
        <taxon>Isosphaeraceae</taxon>
        <taxon>Paludisphaera</taxon>
    </lineage>
</organism>
<dbReference type="Proteomes" id="UP000186309">
    <property type="component" value="Chromosome"/>
</dbReference>
<evidence type="ECO:0000313" key="3">
    <source>
        <dbReference type="Proteomes" id="UP000186309"/>
    </source>
</evidence>
<dbReference type="RefSeq" id="WP_076349340.1">
    <property type="nucleotide sequence ID" value="NZ_CP019082.1"/>
</dbReference>
<name>A0A1U7CVG4_9BACT</name>
<accession>A0A1U7CVG4</accession>
<dbReference type="SUPFAM" id="SSF53649">
    <property type="entry name" value="Alkaline phosphatase-like"/>
    <property type="match status" value="1"/>
</dbReference>
<dbReference type="GO" id="GO:0016787">
    <property type="term" value="F:hydrolase activity"/>
    <property type="evidence" value="ECO:0007669"/>
    <property type="project" value="UniProtKB-ARBA"/>
</dbReference>
<dbReference type="PANTHER" id="PTHR10151">
    <property type="entry name" value="ECTONUCLEOTIDE PYROPHOSPHATASE/PHOSPHODIESTERASE"/>
    <property type="match status" value="1"/>
</dbReference>
<dbReference type="AlphaFoldDB" id="A0A1U7CVG4"/>
<dbReference type="OrthoDB" id="228738at2"/>
<dbReference type="Gene3D" id="3.40.720.10">
    <property type="entry name" value="Alkaline Phosphatase, subunit A"/>
    <property type="match status" value="2"/>
</dbReference>
<sequence length="556" mass="61047">MATSIDRILVLGLDGATWTVLDPMRRRGLMPNLDALLKRAAHGELTSIIPPVTTAAWTSMVTGCNPARHGVFDHRYFDAAENRMKVNHSGRIRVPTIWRLLSDAGRSIACLNVPGLYPPPRVNGVVVSGMDAPHLEGALQGYPEFAARLKAEAPNYSLRYFWKRAPQSLEELQTNARLTVESFQGRAEGGFVADRATPDWSVLMVQFQNLDPFQHRVWRYLNVDETGIDDPEWNVAAASVIQGLDRAIGSLCELADKRGAAVMVVSDHGFGPCLGRIDVNQILVDAGVAQREGLVRKLTRRADQAVDRLRLWNVKRGDPKARSASFDTSVSAQFPFDWKRTIAFAPHQDTAAMIYVNSPARFGSTRNCPPLFTPREIDEARGEAARALAEARHPETGEPLFPRIIQTAETYGVDPAREGYPDLIAMPDAPYWVRTKLGASRGWVSSDPNLPGTHRPEGIVAIAGAGIAPGRYLQADLIDVAPTILQLLGQPIPSHIEGIPVGATRTATAPAANSFTPSRLDPPQEPLEGPHRRPFEYSPEEQAIIEQRLADLGYLE</sequence>